<keyword evidence="2" id="KW-1185">Reference proteome</keyword>
<name>A0AAV5UM42_9BILA</name>
<protein>
    <submittedName>
        <fullName evidence="1">Uncharacterized protein</fullName>
    </submittedName>
</protein>
<evidence type="ECO:0000313" key="2">
    <source>
        <dbReference type="Proteomes" id="UP001432027"/>
    </source>
</evidence>
<sequence length="90" mass="10717">RIVDANCRISPRWNQIALEHLNVSHHLPVIKMFSIREILPARFGWSLYIRIPRHYSTYFGVDRWDIITEFSDGVRETSGEERFALISRLF</sequence>
<accession>A0AAV5UM42</accession>
<feature type="non-terminal residue" evidence="1">
    <location>
        <position position="1"/>
    </location>
</feature>
<gene>
    <name evidence="1" type="ORF">PENTCL1PPCAC_30384</name>
</gene>
<dbReference type="EMBL" id="BTSX01000036">
    <property type="protein sequence ID" value="GMT08210.1"/>
    <property type="molecule type" value="Genomic_DNA"/>
</dbReference>
<proteinExistence type="predicted"/>
<feature type="non-terminal residue" evidence="1">
    <location>
        <position position="90"/>
    </location>
</feature>
<reference evidence="1" key="1">
    <citation type="submission" date="2023-10" db="EMBL/GenBank/DDBJ databases">
        <title>Genome assembly of Pristionchus species.</title>
        <authorList>
            <person name="Yoshida K."/>
            <person name="Sommer R.J."/>
        </authorList>
    </citation>
    <scope>NUCLEOTIDE SEQUENCE</scope>
    <source>
        <strain evidence="1">RS0144</strain>
    </source>
</reference>
<evidence type="ECO:0000313" key="1">
    <source>
        <dbReference type="EMBL" id="GMT08210.1"/>
    </source>
</evidence>
<organism evidence="1 2">
    <name type="scientific">Pristionchus entomophagus</name>
    <dbReference type="NCBI Taxonomy" id="358040"/>
    <lineage>
        <taxon>Eukaryota</taxon>
        <taxon>Metazoa</taxon>
        <taxon>Ecdysozoa</taxon>
        <taxon>Nematoda</taxon>
        <taxon>Chromadorea</taxon>
        <taxon>Rhabditida</taxon>
        <taxon>Rhabditina</taxon>
        <taxon>Diplogasteromorpha</taxon>
        <taxon>Diplogasteroidea</taxon>
        <taxon>Neodiplogasteridae</taxon>
        <taxon>Pristionchus</taxon>
    </lineage>
</organism>
<comment type="caution">
    <text evidence="1">The sequence shown here is derived from an EMBL/GenBank/DDBJ whole genome shotgun (WGS) entry which is preliminary data.</text>
</comment>
<dbReference type="AlphaFoldDB" id="A0AAV5UM42"/>
<dbReference type="Proteomes" id="UP001432027">
    <property type="component" value="Unassembled WGS sequence"/>
</dbReference>